<feature type="binding site" evidence="7">
    <location>
        <position position="148"/>
    </location>
    <ligand>
        <name>substrate</name>
    </ligand>
</feature>
<dbReference type="SUPFAM" id="SSF51556">
    <property type="entry name" value="Metallo-dependent hydrolases"/>
    <property type="match status" value="1"/>
</dbReference>
<dbReference type="AlphaFoldDB" id="A0A2N9MAH2"/>
<dbReference type="GO" id="GO:0006046">
    <property type="term" value="P:N-acetylglucosamine catabolic process"/>
    <property type="evidence" value="ECO:0007669"/>
    <property type="project" value="TreeGrafter"/>
</dbReference>
<dbReference type="Gene3D" id="2.30.40.10">
    <property type="entry name" value="Urease, subunit C, domain 1"/>
    <property type="match status" value="1"/>
</dbReference>
<reference evidence="11" key="1">
    <citation type="submission" date="2018-02" db="EMBL/GenBank/DDBJ databases">
        <authorList>
            <person name="Hausmann B."/>
        </authorList>
    </citation>
    <scope>NUCLEOTIDE SEQUENCE [LARGE SCALE GENOMIC DNA]</scope>
    <source>
        <strain evidence="11">Peat soil MAG SbA5</strain>
    </source>
</reference>
<gene>
    <name evidence="10" type="primary">nagA</name>
    <name evidence="10" type="ORF">SBA5_980011</name>
</gene>
<dbReference type="EC" id="3.5.1.25" evidence="10"/>
<evidence type="ECO:0000259" key="9">
    <source>
        <dbReference type="Pfam" id="PF01979"/>
    </source>
</evidence>
<dbReference type="NCBIfam" id="TIGR00221">
    <property type="entry name" value="nagA"/>
    <property type="match status" value="1"/>
</dbReference>
<dbReference type="SUPFAM" id="SSF51338">
    <property type="entry name" value="Composite domain of metallo-dependent hydrolases"/>
    <property type="match status" value="1"/>
</dbReference>
<evidence type="ECO:0000256" key="2">
    <source>
        <dbReference type="ARBA" id="ARBA00022723"/>
    </source>
</evidence>
<evidence type="ECO:0000256" key="1">
    <source>
        <dbReference type="ARBA" id="ARBA00010716"/>
    </source>
</evidence>
<dbReference type="Pfam" id="PF01979">
    <property type="entry name" value="Amidohydro_1"/>
    <property type="match status" value="1"/>
</dbReference>
<dbReference type="InterPro" id="IPR011059">
    <property type="entry name" value="Metal-dep_hydrolase_composite"/>
</dbReference>
<keyword evidence="4 5" id="KW-0119">Carbohydrate metabolism</keyword>
<evidence type="ECO:0000256" key="6">
    <source>
        <dbReference type="PIRSR" id="PIRSR038994-1"/>
    </source>
</evidence>
<evidence type="ECO:0000256" key="4">
    <source>
        <dbReference type="ARBA" id="ARBA00023277"/>
    </source>
</evidence>
<sequence>MNNTTVVLTAKRLFDGTRLIDDPVVLVEDGRIASIATLASGAMSTGARVLDFPGATLAPSFFDIHIHGAAGHDVMEAKPESLAAVEKFLASRGTGSFLATTVTAPLDATLCAVDGLAKMIARPKADGAARLLGIHLEGPFLSHERRGVQPAEYLLAPNIATFDRLFEAGQGHVRLMTLAPELPGAGELTAHATKRGVRVSLGHSNAKAAETRSAIAAGAVSATHTFNAMRPLDHREPGILGTVLTDDSLYSELICDGIHSEPEIARLWWRAKGPHRAILVTDAMSAAGMPDGEYRLGGFSVQVANGRATRDGVLAGSVLTLDRALANFLAFTGAYVDQALRLLATNPATMLGLGDEAGFLTPGRTADLVAVTSEGKLMTSLVDGVPVFGLHA</sequence>
<dbReference type="PIRSF" id="PIRSF038994">
    <property type="entry name" value="NagA"/>
    <property type="match status" value="1"/>
</dbReference>
<evidence type="ECO:0000256" key="5">
    <source>
        <dbReference type="PIRNR" id="PIRNR038994"/>
    </source>
</evidence>
<feature type="binding site" evidence="7">
    <location>
        <begin position="314"/>
        <end position="316"/>
    </location>
    <ligand>
        <name>substrate</name>
    </ligand>
</feature>
<dbReference type="EMBL" id="OKRB01000161">
    <property type="protein sequence ID" value="SPE32441.1"/>
    <property type="molecule type" value="Genomic_DNA"/>
</dbReference>
<name>A0A2N9MAH2_9BACT</name>
<comment type="similarity">
    <text evidence="1 5">Belongs to the metallo-dependent hydrolases superfamily. NagA family.</text>
</comment>
<keyword evidence="3 5" id="KW-0378">Hydrolase</keyword>
<feature type="binding site" evidence="7">
    <location>
        <position position="259"/>
    </location>
    <ligand>
        <name>substrate</name>
    </ligand>
</feature>
<dbReference type="InterPro" id="IPR032466">
    <property type="entry name" value="Metal_Hydrolase"/>
</dbReference>
<evidence type="ECO:0000256" key="8">
    <source>
        <dbReference type="PIRSR" id="PIRSR038994-3"/>
    </source>
</evidence>
<proteinExistence type="inferred from homology"/>
<dbReference type="GO" id="GO:0046872">
    <property type="term" value="F:metal ion binding"/>
    <property type="evidence" value="ECO:0007669"/>
    <property type="project" value="UniProtKB-KW"/>
</dbReference>
<dbReference type="Gene3D" id="3.20.20.140">
    <property type="entry name" value="Metal-dependent hydrolases"/>
    <property type="match status" value="1"/>
</dbReference>
<keyword evidence="2 8" id="KW-0479">Metal-binding</keyword>
<organism evidence="10 11">
    <name type="scientific">Candidatus Sulfuritelmatomonas gaucii</name>
    <dbReference type="NCBI Taxonomy" id="2043161"/>
    <lineage>
        <taxon>Bacteria</taxon>
        <taxon>Pseudomonadati</taxon>
        <taxon>Acidobacteriota</taxon>
        <taxon>Terriglobia</taxon>
        <taxon>Terriglobales</taxon>
        <taxon>Acidobacteriaceae</taxon>
        <taxon>Candidatus Sulfuritelmatomonas</taxon>
    </lineage>
</organism>
<dbReference type="PANTHER" id="PTHR11113">
    <property type="entry name" value="N-ACETYLGLUCOSAMINE-6-PHOSPHATE DEACETYLASE"/>
    <property type="match status" value="1"/>
</dbReference>
<dbReference type="InterPro" id="IPR003764">
    <property type="entry name" value="GlcNAc_6-P_deAcase"/>
</dbReference>
<dbReference type="PANTHER" id="PTHR11113:SF14">
    <property type="entry name" value="N-ACETYLGLUCOSAMINE-6-PHOSPHATE DEACETYLASE"/>
    <property type="match status" value="1"/>
</dbReference>
<dbReference type="GO" id="GO:0008448">
    <property type="term" value="F:N-acetylglucosamine-6-phosphate deacetylase activity"/>
    <property type="evidence" value="ECO:0007669"/>
    <property type="project" value="UniProtKB-EC"/>
</dbReference>
<dbReference type="CDD" id="cd00854">
    <property type="entry name" value="NagA"/>
    <property type="match status" value="1"/>
</dbReference>
<evidence type="ECO:0000256" key="7">
    <source>
        <dbReference type="PIRSR" id="PIRSR038994-2"/>
    </source>
</evidence>
<feature type="binding site" evidence="8">
    <location>
        <position position="224"/>
    </location>
    <ligand>
        <name>Zn(2+)</name>
        <dbReference type="ChEBI" id="CHEBI:29105"/>
    </ligand>
</feature>
<dbReference type="OrthoDB" id="9776488at2"/>
<feature type="binding site" evidence="8">
    <location>
        <position position="203"/>
    </location>
    <ligand>
        <name>Zn(2+)</name>
        <dbReference type="ChEBI" id="CHEBI:29105"/>
    </ligand>
</feature>
<evidence type="ECO:0000313" key="11">
    <source>
        <dbReference type="Proteomes" id="UP000239735"/>
    </source>
</evidence>
<evidence type="ECO:0000313" key="10">
    <source>
        <dbReference type="EMBL" id="SPE32441.1"/>
    </source>
</evidence>
<accession>A0A2N9MAH2</accession>
<dbReference type="InterPro" id="IPR006680">
    <property type="entry name" value="Amidohydro-rel"/>
</dbReference>
<feature type="binding site" evidence="7">
    <location>
        <position position="235"/>
    </location>
    <ligand>
        <name>substrate</name>
    </ligand>
</feature>
<feature type="binding site" evidence="7">
    <location>
        <begin position="227"/>
        <end position="228"/>
    </location>
    <ligand>
        <name>substrate</name>
    </ligand>
</feature>
<protein>
    <submittedName>
        <fullName evidence="10">N-acetylglucosamine-6-phosphate deacetylase</fullName>
        <ecNumber evidence="10">3.5.1.25</ecNumber>
    </submittedName>
</protein>
<comment type="cofactor">
    <cofactor evidence="8">
        <name>a divalent metal cation</name>
        <dbReference type="ChEBI" id="CHEBI:60240"/>
    </cofactor>
    <text evidence="8">Binds 1 divalent metal cation per subunit.</text>
</comment>
<feature type="domain" description="Amidohydrolase-related" evidence="9">
    <location>
        <begin position="57"/>
        <end position="372"/>
    </location>
</feature>
<feature type="active site" description="Proton donor/acceptor" evidence="6">
    <location>
        <position position="282"/>
    </location>
</feature>
<evidence type="ECO:0000256" key="3">
    <source>
        <dbReference type="ARBA" id="ARBA00022801"/>
    </source>
</evidence>
<dbReference type="Proteomes" id="UP000239735">
    <property type="component" value="Unassembled WGS sequence"/>
</dbReference>
<feature type="binding site" evidence="8">
    <location>
        <position position="137"/>
    </location>
    <ligand>
        <name>Zn(2+)</name>
        <dbReference type="ChEBI" id="CHEBI:29105"/>
    </ligand>
</feature>